<accession>A0ABS5YXY3</accession>
<protein>
    <submittedName>
        <fullName evidence="1">Winged helix DNA-binding domain-containing protein</fullName>
    </submittedName>
</protein>
<evidence type="ECO:0000313" key="2">
    <source>
        <dbReference type="Proteomes" id="UP001519654"/>
    </source>
</evidence>
<keyword evidence="2" id="KW-1185">Reference proteome</keyword>
<keyword evidence="1" id="KW-0238">DNA-binding</keyword>
<dbReference type="PANTHER" id="PTHR38479:SF2">
    <property type="entry name" value="WINGED HELIX DNA-BINDING DOMAIN-CONTAINING PROTEIN"/>
    <property type="match status" value="1"/>
</dbReference>
<dbReference type="GO" id="GO:0003677">
    <property type="term" value="F:DNA binding"/>
    <property type="evidence" value="ECO:0007669"/>
    <property type="project" value="UniProtKB-KW"/>
</dbReference>
<evidence type="ECO:0000313" key="1">
    <source>
        <dbReference type="EMBL" id="MBU2668305.1"/>
    </source>
</evidence>
<dbReference type="EMBL" id="JAHKKG010000011">
    <property type="protein sequence ID" value="MBU2668305.1"/>
    <property type="molecule type" value="Genomic_DNA"/>
</dbReference>
<dbReference type="InterPro" id="IPR009351">
    <property type="entry name" value="AlkZ-like"/>
</dbReference>
<reference evidence="1 2" key="1">
    <citation type="submission" date="2021-06" db="EMBL/GenBank/DDBJ databases">
        <title>Actinoplanes lichenicola sp. nov., and Actinoplanes ovalisporus sp. nov., isolated from lichen in Thailand.</title>
        <authorList>
            <person name="Saeng-In P."/>
            <person name="Kanchanasin P."/>
            <person name="Yuki M."/>
            <person name="Kudo T."/>
            <person name="Ohkuma M."/>
            <person name="Phongsopitanun W."/>
            <person name="Tanasupawat S."/>
        </authorList>
    </citation>
    <scope>NUCLEOTIDE SEQUENCE [LARGE SCALE GENOMIC DNA]</scope>
    <source>
        <strain evidence="1 2">NBRC 110975</strain>
    </source>
</reference>
<organism evidence="1 2">
    <name type="scientific">Paractinoplanes bogorensis</name>
    <dbReference type="NCBI Taxonomy" id="1610840"/>
    <lineage>
        <taxon>Bacteria</taxon>
        <taxon>Bacillati</taxon>
        <taxon>Actinomycetota</taxon>
        <taxon>Actinomycetes</taxon>
        <taxon>Micromonosporales</taxon>
        <taxon>Micromonosporaceae</taxon>
        <taxon>Paractinoplanes</taxon>
    </lineage>
</organism>
<dbReference type="Pfam" id="PF06224">
    <property type="entry name" value="AlkZ-like"/>
    <property type="match status" value="1"/>
</dbReference>
<sequence>MTVLDNRALNRALMARQMLDRRHTLSVVDTIEHLVGLQAQEPLEPYVGLWSRLEGFRPEDLVEPLESRQVVRTLLMRRTIHLVTAADCLGLRALHQPMLDARMRAVWRRDLEGVDLAELAADGLDHFQKPSTLPEAGRAVGGKWPSVPARVLGDALSVLVPLVQVTPRGVWGQKAPARNVTIASWLGAEPAPACDADELVLRYLRAFGPAASADIRAWSGLSGLRASIDRLRPQLRTFRDVRGRELLDVPDAPLPDGDTPVPPRFLPAFDNVVLGFDDRSRIIDDEHRRHSVEGARFVLLDGRVAGLWKLDGTDLRVSLFAARTNDQSTRTGDLSAALNNAQSARDVEQLEAEGDRLLAWHGLDGRTVVEIHR</sequence>
<dbReference type="PANTHER" id="PTHR38479">
    <property type="entry name" value="LMO0824 PROTEIN"/>
    <property type="match status" value="1"/>
</dbReference>
<comment type="caution">
    <text evidence="1">The sequence shown here is derived from an EMBL/GenBank/DDBJ whole genome shotgun (WGS) entry which is preliminary data.</text>
</comment>
<dbReference type="Proteomes" id="UP001519654">
    <property type="component" value="Unassembled WGS sequence"/>
</dbReference>
<gene>
    <name evidence="1" type="ORF">KOI35_32815</name>
</gene>
<proteinExistence type="predicted"/>
<dbReference type="RefSeq" id="WP_215792569.1">
    <property type="nucleotide sequence ID" value="NZ_JAHKKG010000011.1"/>
</dbReference>
<name>A0ABS5YXY3_9ACTN</name>